<keyword evidence="3" id="KW-0731">Sigma factor</keyword>
<organism evidence="8 9">
    <name type="scientific">Pseudobacter ginsenosidimutans</name>
    <dbReference type="NCBI Taxonomy" id="661488"/>
    <lineage>
        <taxon>Bacteria</taxon>
        <taxon>Pseudomonadati</taxon>
        <taxon>Bacteroidota</taxon>
        <taxon>Chitinophagia</taxon>
        <taxon>Chitinophagales</taxon>
        <taxon>Chitinophagaceae</taxon>
        <taxon>Pseudobacter</taxon>
    </lineage>
</organism>
<comment type="similarity">
    <text evidence="1">Belongs to the sigma-70 factor family. ECF subfamily.</text>
</comment>
<keyword evidence="9" id="KW-1185">Reference proteome</keyword>
<protein>
    <submittedName>
        <fullName evidence="8">RNA polymerase sigma-70 factor (Family 1)</fullName>
    </submittedName>
</protein>
<keyword evidence="5" id="KW-0812">Transmembrane</keyword>
<dbReference type="InterPro" id="IPR013325">
    <property type="entry name" value="RNA_pol_sigma_r2"/>
</dbReference>
<evidence type="ECO:0000256" key="4">
    <source>
        <dbReference type="ARBA" id="ARBA00023163"/>
    </source>
</evidence>
<evidence type="ECO:0000313" key="9">
    <source>
        <dbReference type="Proteomes" id="UP000293874"/>
    </source>
</evidence>
<feature type="domain" description="RNA polymerase sigma-70 region 2" evidence="6">
    <location>
        <begin position="37"/>
        <end position="100"/>
    </location>
</feature>
<dbReference type="AlphaFoldDB" id="A0A4Q7MG17"/>
<keyword evidence="5" id="KW-0472">Membrane</keyword>
<dbReference type="SUPFAM" id="SSF88659">
    <property type="entry name" value="Sigma3 and sigma4 domains of RNA polymerase sigma factors"/>
    <property type="match status" value="1"/>
</dbReference>
<keyword evidence="2" id="KW-0805">Transcription regulation</keyword>
<dbReference type="InterPro" id="IPR013324">
    <property type="entry name" value="RNA_pol_sigma_r3/r4-like"/>
</dbReference>
<feature type="transmembrane region" description="Helical" evidence="5">
    <location>
        <begin position="188"/>
        <end position="205"/>
    </location>
</feature>
<dbReference type="InterPro" id="IPR013249">
    <property type="entry name" value="RNA_pol_sigma70_r4_t2"/>
</dbReference>
<evidence type="ECO:0000256" key="1">
    <source>
        <dbReference type="ARBA" id="ARBA00010641"/>
    </source>
</evidence>
<dbReference type="Pfam" id="PF08281">
    <property type="entry name" value="Sigma70_r4_2"/>
    <property type="match status" value="1"/>
</dbReference>
<dbReference type="EMBL" id="SGXA01000004">
    <property type="protein sequence ID" value="RZS67205.1"/>
    <property type="molecule type" value="Genomic_DNA"/>
</dbReference>
<dbReference type="OrthoDB" id="655853at2"/>
<dbReference type="InterPro" id="IPR007627">
    <property type="entry name" value="RNA_pol_sigma70_r2"/>
</dbReference>
<dbReference type="PANTHER" id="PTHR43133">
    <property type="entry name" value="RNA POLYMERASE ECF-TYPE SIGMA FACTO"/>
    <property type="match status" value="1"/>
</dbReference>
<evidence type="ECO:0000259" key="6">
    <source>
        <dbReference type="Pfam" id="PF04542"/>
    </source>
</evidence>
<reference evidence="8 9" key="1">
    <citation type="submission" date="2019-02" db="EMBL/GenBank/DDBJ databases">
        <title>Genomic Encyclopedia of Type Strains, Phase IV (KMG-IV): sequencing the most valuable type-strain genomes for metagenomic binning, comparative biology and taxonomic classification.</title>
        <authorList>
            <person name="Goeker M."/>
        </authorList>
    </citation>
    <scope>NUCLEOTIDE SEQUENCE [LARGE SCALE GENOMIC DNA]</scope>
    <source>
        <strain evidence="8 9">DSM 18116</strain>
    </source>
</reference>
<keyword evidence="4" id="KW-0804">Transcription</keyword>
<dbReference type="InterPro" id="IPR014284">
    <property type="entry name" value="RNA_pol_sigma-70_dom"/>
</dbReference>
<dbReference type="InterPro" id="IPR039425">
    <property type="entry name" value="RNA_pol_sigma-70-like"/>
</dbReference>
<dbReference type="GO" id="GO:0016987">
    <property type="term" value="F:sigma factor activity"/>
    <property type="evidence" value="ECO:0007669"/>
    <property type="project" value="UniProtKB-KW"/>
</dbReference>
<dbReference type="Gene3D" id="1.10.1740.10">
    <property type="match status" value="1"/>
</dbReference>
<dbReference type="Proteomes" id="UP000293874">
    <property type="component" value="Unassembled WGS sequence"/>
</dbReference>
<dbReference type="SUPFAM" id="SSF88946">
    <property type="entry name" value="Sigma2 domain of RNA polymerase sigma factors"/>
    <property type="match status" value="1"/>
</dbReference>
<evidence type="ECO:0000256" key="2">
    <source>
        <dbReference type="ARBA" id="ARBA00023015"/>
    </source>
</evidence>
<name>A0A4Q7MG17_9BACT</name>
<dbReference type="Gene3D" id="1.10.10.10">
    <property type="entry name" value="Winged helix-like DNA-binding domain superfamily/Winged helix DNA-binding domain"/>
    <property type="match status" value="1"/>
</dbReference>
<evidence type="ECO:0000256" key="5">
    <source>
        <dbReference type="SAM" id="Phobius"/>
    </source>
</evidence>
<dbReference type="Pfam" id="PF04542">
    <property type="entry name" value="Sigma70_r2"/>
    <property type="match status" value="1"/>
</dbReference>
<dbReference type="GO" id="GO:0003677">
    <property type="term" value="F:DNA binding"/>
    <property type="evidence" value="ECO:0007669"/>
    <property type="project" value="InterPro"/>
</dbReference>
<evidence type="ECO:0000256" key="3">
    <source>
        <dbReference type="ARBA" id="ARBA00023082"/>
    </source>
</evidence>
<proteinExistence type="inferred from homology"/>
<feature type="domain" description="RNA polymerase sigma factor 70 region 4 type 2" evidence="7">
    <location>
        <begin position="134"/>
        <end position="182"/>
    </location>
</feature>
<dbReference type="GO" id="GO:0006352">
    <property type="term" value="P:DNA-templated transcription initiation"/>
    <property type="evidence" value="ECO:0007669"/>
    <property type="project" value="InterPro"/>
</dbReference>
<dbReference type="PANTHER" id="PTHR43133:SF46">
    <property type="entry name" value="RNA POLYMERASE SIGMA-70 FACTOR ECF SUBFAMILY"/>
    <property type="match status" value="1"/>
</dbReference>
<dbReference type="RefSeq" id="WP_130544067.1">
    <property type="nucleotide sequence ID" value="NZ_CP042431.1"/>
</dbReference>
<evidence type="ECO:0000313" key="8">
    <source>
        <dbReference type="EMBL" id="RZS67205.1"/>
    </source>
</evidence>
<keyword evidence="5" id="KW-1133">Transmembrane helix</keyword>
<dbReference type="NCBIfam" id="TIGR02937">
    <property type="entry name" value="sigma70-ECF"/>
    <property type="match status" value="1"/>
</dbReference>
<sequence length="257" mass="29647">MNSCQSHIGFEEHLSLPPAGSEDVSLFPLQYQFTKIVENWSGHLQHTAFRITKNKQVTEDIVQEAFLELWKHRNKIIPENPVGWLSKAVTNLALKYVRKKTVQLRVFRALSHEKNSCYSNVEERLIGKESEVLLNSAISKLPSQQQIVLHLSKEIGLRRQEIAAHLQISPNTVKVHLLRAMQFVKENIYFIFLFSIFCACNNLFFKNSNTDESFRDLYNAEQVISAEQSEEWMSLAKNSYTTMMKNISQVVSVSLNQ</sequence>
<comment type="caution">
    <text evidence="8">The sequence shown here is derived from an EMBL/GenBank/DDBJ whole genome shotgun (WGS) entry which is preliminary data.</text>
</comment>
<accession>A0A4Q7MG17</accession>
<dbReference type="InterPro" id="IPR036388">
    <property type="entry name" value="WH-like_DNA-bd_sf"/>
</dbReference>
<gene>
    <name evidence="8" type="ORF">EV199_5591</name>
</gene>
<evidence type="ECO:0000259" key="7">
    <source>
        <dbReference type="Pfam" id="PF08281"/>
    </source>
</evidence>